<reference evidence="11" key="1">
    <citation type="submission" date="2021-01" db="EMBL/GenBank/DDBJ databases">
        <authorList>
            <person name="Corre E."/>
            <person name="Pelletier E."/>
            <person name="Niang G."/>
            <person name="Scheremetjew M."/>
            <person name="Finn R."/>
            <person name="Kale V."/>
            <person name="Holt S."/>
            <person name="Cochrane G."/>
            <person name="Meng A."/>
            <person name="Brown T."/>
            <person name="Cohen L."/>
        </authorList>
    </citation>
    <scope>NUCLEOTIDE SEQUENCE</scope>
    <source>
        <strain evidence="11">SAG 63-3</strain>
    </source>
</reference>
<keyword evidence="5 10" id="KW-0732">Signal</keyword>
<dbReference type="PANTHER" id="PTHR11315:SF0">
    <property type="entry name" value="FOLATE GAMMA-GLUTAMYL HYDROLASE"/>
    <property type="match status" value="1"/>
</dbReference>
<comment type="subcellular location">
    <subcellularLocation>
        <location evidence="1">Secreted</location>
        <location evidence="1">Extracellular space</location>
    </subcellularLocation>
</comment>
<dbReference type="GO" id="GO:0005773">
    <property type="term" value="C:vacuole"/>
    <property type="evidence" value="ECO:0007669"/>
    <property type="project" value="TreeGrafter"/>
</dbReference>
<evidence type="ECO:0000313" key="11">
    <source>
        <dbReference type="EMBL" id="CAD8771623.1"/>
    </source>
</evidence>
<dbReference type="InterPro" id="IPR011697">
    <property type="entry name" value="Peptidase_C26"/>
</dbReference>
<dbReference type="EMBL" id="HBFM01012787">
    <property type="protein sequence ID" value="CAD8771623.1"/>
    <property type="molecule type" value="Transcribed_RNA"/>
</dbReference>
<dbReference type="PROSITE" id="PS51275">
    <property type="entry name" value="PEPTIDASE_C26_GGH"/>
    <property type="match status" value="1"/>
</dbReference>
<dbReference type="InterPro" id="IPR015527">
    <property type="entry name" value="Pept_C26_g-glut_hydrolase"/>
</dbReference>
<dbReference type="GO" id="GO:0005576">
    <property type="term" value="C:extracellular region"/>
    <property type="evidence" value="ECO:0007669"/>
    <property type="project" value="UniProtKB-SubCell"/>
</dbReference>
<dbReference type="Gene3D" id="3.40.50.880">
    <property type="match status" value="1"/>
</dbReference>
<feature type="active site" description="Nucleophile" evidence="8 9">
    <location>
        <position position="145"/>
    </location>
</feature>
<feature type="active site" evidence="9">
    <location>
        <position position="257"/>
    </location>
</feature>
<dbReference type="PROSITE" id="PS51273">
    <property type="entry name" value="GATASE_TYPE_1"/>
    <property type="match status" value="1"/>
</dbReference>
<evidence type="ECO:0000256" key="1">
    <source>
        <dbReference type="ARBA" id="ARBA00004239"/>
    </source>
</evidence>
<dbReference type="EC" id="3.4.19.9" evidence="3 9"/>
<dbReference type="PROSITE" id="PS51257">
    <property type="entry name" value="PROKAR_LIPOPROTEIN"/>
    <property type="match status" value="1"/>
</dbReference>
<sequence length="346" mass="38026">MMKGTNLLILFVIASLQACHCVRPISVVKFESSSKAVRSDESLNSRPIIGVVTQPGDPAPEGASYVAASYVKWIESAGARVIPILYDLSELELTKRFNIINGLIIPGGGAHLSEGHKFYDTVSFLVDLAVKANDMGDFFPVHGTCLGMEALVVYFSGDCKILGTFNATNAPARLLFTNNAKTSRLFTSLPRDVVLDLQTDPIAMENHENGLSMAAYSSNAALSNFMSVTSLSVDKNNHPYVSTLEANNYPITASQWHPEKNAFEWTPLLDIPHSAAAIRMSQSVADFFVDQARHNFHHATDAVEEDALLIYNYPAVFYGKHTSTEEEADFEQIYIFNSTYPAKSTR</sequence>
<evidence type="ECO:0000256" key="3">
    <source>
        <dbReference type="ARBA" id="ARBA00012886"/>
    </source>
</evidence>
<comment type="catalytic activity">
    <reaction evidence="7 9">
        <text>(6S)-5,6,7,8-tetrahydrofolyl-(gamma-L-Glu)(n) + (n-1) H2O = (6S)-5,6,7,8-tetrahydrofolate + (n-1) L-glutamate</text>
        <dbReference type="Rhea" id="RHEA:56784"/>
        <dbReference type="Rhea" id="RHEA-COMP:14738"/>
        <dbReference type="ChEBI" id="CHEBI:15377"/>
        <dbReference type="ChEBI" id="CHEBI:29985"/>
        <dbReference type="ChEBI" id="CHEBI:57453"/>
        <dbReference type="ChEBI" id="CHEBI:141005"/>
        <dbReference type="EC" id="3.4.19.9"/>
    </reaction>
</comment>
<dbReference type="AlphaFoldDB" id="A0A7S0UXU9"/>
<feature type="active site" description="Proton donor" evidence="8">
    <location>
        <position position="257"/>
    </location>
</feature>
<dbReference type="SUPFAM" id="SSF52317">
    <property type="entry name" value="Class I glutamine amidotransferase-like"/>
    <property type="match status" value="1"/>
</dbReference>
<evidence type="ECO:0000256" key="7">
    <source>
        <dbReference type="ARBA" id="ARBA00051589"/>
    </source>
</evidence>
<keyword evidence="4" id="KW-0964">Secreted</keyword>
<keyword evidence="6 9" id="KW-0378">Hydrolase</keyword>
<organism evidence="11">
    <name type="scientific">Polytomella parva</name>
    <dbReference type="NCBI Taxonomy" id="51329"/>
    <lineage>
        <taxon>Eukaryota</taxon>
        <taxon>Viridiplantae</taxon>
        <taxon>Chlorophyta</taxon>
        <taxon>core chlorophytes</taxon>
        <taxon>Chlorophyceae</taxon>
        <taxon>CS clade</taxon>
        <taxon>Chlamydomonadales</taxon>
        <taxon>Chlamydomonadaceae</taxon>
        <taxon>Polytomella</taxon>
    </lineage>
</organism>
<dbReference type="GO" id="GO:0046900">
    <property type="term" value="P:tetrahydrofolylpolyglutamate metabolic process"/>
    <property type="evidence" value="ECO:0007669"/>
    <property type="project" value="TreeGrafter"/>
</dbReference>
<dbReference type="FunFam" id="3.40.50.880:FF:000024">
    <property type="entry name" value="Folate gamma-glutamyl hydrolase"/>
    <property type="match status" value="1"/>
</dbReference>
<protein>
    <recommendedName>
        <fullName evidence="3 9">folate gamma-glutamyl hydrolase</fullName>
        <ecNumber evidence="3 9">3.4.19.9</ecNumber>
    </recommendedName>
</protein>
<accession>A0A7S0UXU9</accession>
<comment type="similarity">
    <text evidence="2">Belongs to the peptidase C26 family.</text>
</comment>
<evidence type="ECO:0000256" key="5">
    <source>
        <dbReference type="ARBA" id="ARBA00022729"/>
    </source>
</evidence>
<dbReference type="Pfam" id="PF07722">
    <property type="entry name" value="Peptidase_C26"/>
    <property type="match status" value="1"/>
</dbReference>
<evidence type="ECO:0000256" key="9">
    <source>
        <dbReference type="PROSITE-ProRule" id="PRU00607"/>
    </source>
</evidence>
<dbReference type="PANTHER" id="PTHR11315">
    <property type="entry name" value="PROTEASE FAMILY C26 GAMMA-GLUTAMYL HYDROLASE"/>
    <property type="match status" value="1"/>
</dbReference>
<evidence type="ECO:0000256" key="6">
    <source>
        <dbReference type="ARBA" id="ARBA00022801"/>
    </source>
</evidence>
<feature type="chain" id="PRO_5030504073" description="folate gamma-glutamyl hydrolase" evidence="10">
    <location>
        <begin position="22"/>
        <end position="346"/>
    </location>
</feature>
<dbReference type="GO" id="GO:0034722">
    <property type="term" value="F:gamma-glutamyl-peptidase activity"/>
    <property type="evidence" value="ECO:0007669"/>
    <property type="project" value="UniProtKB-UniRule"/>
</dbReference>
<evidence type="ECO:0000256" key="10">
    <source>
        <dbReference type="SAM" id="SignalP"/>
    </source>
</evidence>
<feature type="signal peptide" evidence="10">
    <location>
        <begin position="1"/>
        <end position="21"/>
    </location>
</feature>
<proteinExistence type="inferred from homology"/>
<evidence type="ECO:0000256" key="4">
    <source>
        <dbReference type="ARBA" id="ARBA00022525"/>
    </source>
</evidence>
<evidence type="ECO:0000256" key="8">
    <source>
        <dbReference type="PIRSR" id="PIRSR615527-1"/>
    </source>
</evidence>
<name>A0A7S0UXU9_9CHLO</name>
<evidence type="ECO:0000256" key="2">
    <source>
        <dbReference type="ARBA" id="ARBA00011083"/>
    </source>
</evidence>
<gene>
    <name evidence="11" type="ORF">PPAR00522_LOCUS8026</name>
</gene>
<dbReference type="InterPro" id="IPR029062">
    <property type="entry name" value="Class_I_gatase-like"/>
</dbReference>